<reference evidence="3" key="1">
    <citation type="submission" date="2024-06" db="EMBL/GenBank/DDBJ databases">
        <authorList>
            <person name="Ryan C."/>
        </authorList>
    </citation>
    <scope>NUCLEOTIDE SEQUENCE [LARGE SCALE GENOMIC DNA]</scope>
</reference>
<dbReference type="EMBL" id="OZ075112">
    <property type="protein sequence ID" value="CAL4968517.1"/>
    <property type="molecule type" value="Genomic_DNA"/>
</dbReference>
<feature type="transmembrane region" description="Helical" evidence="1">
    <location>
        <begin position="159"/>
        <end position="179"/>
    </location>
</feature>
<feature type="transmembrane region" description="Helical" evidence="1">
    <location>
        <begin position="27"/>
        <end position="48"/>
    </location>
</feature>
<reference evidence="2 3" key="2">
    <citation type="submission" date="2024-10" db="EMBL/GenBank/DDBJ databases">
        <authorList>
            <person name="Ryan C."/>
        </authorList>
    </citation>
    <scope>NUCLEOTIDE SEQUENCE [LARGE SCALE GENOMIC DNA]</scope>
</reference>
<feature type="transmembrane region" description="Helical" evidence="1">
    <location>
        <begin position="118"/>
        <end position="139"/>
    </location>
</feature>
<accession>A0ABC8ZXI9</accession>
<name>A0ABC8ZXI9_9POAL</name>
<keyword evidence="1" id="KW-1133">Transmembrane helix</keyword>
<sequence>MDDKKGVKKPLLLSLSAMKKKLLPPSFLAEVRVLSLLAALLFACYYAGLAAYNLRDRDGGPASCEQAPSRVMRCYELEGEDVVAAAGSLDRGLLWCSAPQAAAAATALLLLSRRGHGLRLRALAMVALAAAAANHWMYFKILGILRASSSTGSNFFLEVETVAILLAAALDLLGFVAFLPGGDE</sequence>
<evidence type="ECO:0000313" key="3">
    <source>
        <dbReference type="Proteomes" id="UP001497457"/>
    </source>
</evidence>
<evidence type="ECO:0000313" key="2">
    <source>
        <dbReference type="EMBL" id="CAL4968517.1"/>
    </source>
</evidence>
<organism evidence="2 3">
    <name type="scientific">Urochloa decumbens</name>
    <dbReference type="NCBI Taxonomy" id="240449"/>
    <lineage>
        <taxon>Eukaryota</taxon>
        <taxon>Viridiplantae</taxon>
        <taxon>Streptophyta</taxon>
        <taxon>Embryophyta</taxon>
        <taxon>Tracheophyta</taxon>
        <taxon>Spermatophyta</taxon>
        <taxon>Magnoliopsida</taxon>
        <taxon>Liliopsida</taxon>
        <taxon>Poales</taxon>
        <taxon>Poaceae</taxon>
        <taxon>PACMAD clade</taxon>
        <taxon>Panicoideae</taxon>
        <taxon>Panicodae</taxon>
        <taxon>Paniceae</taxon>
        <taxon>Melinidinae</taxon>
        <taxon>Urochloa</taxon>
    </lineage>
</organism>
<keyword evidence="1" id="KW-0472">Membrane</keyword>
<gene>
    <name evidence="2" type="ORF">URODEC1_LOCUS49068</name>
</gene>
<proteinExistence type="predicted"/>
<dbReference type="Proteomes" id="UP001497457">
    <property type="component" value="Chromosome 2b"/>
</dbReference>
<keyword evidence="3" id="KW-1185">Reference proteome</keyword>
<keyword evidence="1" id="KW-0812">Transmembrane</keyword>
<protein>
    <submittedName>
        <fullName evidence="2">Uncharacterized protein</fullName>
    </submittedName>
</protein>
<evidence type="ECO:0000256" key="1">
    <source>
        <dbReference type="SAM" id="Phobius"/>
    </source>
</evidence>
<dbReference type="AlphaFoldDB" id="A0ABC8ZXI9"/>